<evidence type="ECO:0000313" key="2">
    <source>
        <dbReference type="EMBL" id="ASC71705.1"/>
    </source>
</evidence>
<organism evidence="2 3">
    <name type="scientific">Halomicronema hongdechloris C2206</name>
    <dbReference type="NCBI Taxonomy" id="1641165"/>
    <lineage>
        <taxon>Bacteria</taxon>
        <taxon>Bacillati</taxon>
        <taxon>Cyanobacteriota</taxon>
        <taxon>Cyanophyceae</taxon>
        <taxon>Nodosilineales</taxon>
        <taxon>Nodosilineaceae</taxon>
        <taxon>Halomicronema</taxon>
    </lineage>
</organism>
<gene>
    <name evidence="2" type="ORF">XM38_026590</name>
</gene>
<dbReference type="EMBL" id="CP021983">
    <property type="protein sequence ID" value="ASC71705.1"/>
    <property type="molecule type" value="Genomic_DNA"/>
</dbReference>
<accession>A0A1Z3HN56</accession>
<proteinExistence type="predicted"/>
<protein>
    <submittedName>
        <fullName evidence="2">Uncharacterized protein</fullName>
    </submittedName>
</protein>
<dbReference type="InterPro" id="IPR009057">
    <property type="entry name" value="Homeodomain-like_sf"/>
</dbReference>
<dbReference type="Proteomes" id="UP000191901">
    <property type="component" value="Chromosome"/>
</dbReference>
<dbReference type="STRING" id="1641165.XM38_27130"/>
<dbReference type="SUPFAM" id="SSF46689">
    <property type="entry name" value="Homeodomain-like"/>
    <property type="match status" value="1"/>
</dbReference>
<evidence type="ECO:0000256" key="1">
    <source>
        <dbReference type="SAM" id="MobiDB-lite"/>
    </source>
</evidence>
<keyword evidence="3" id="KW-1185">Reference proteome</keyword>
<dbReference type="Pfam" id="PF13565">
    <property type="entry name" value="HTH_32"/>
    <property type="match status" value="1"/>
</dbReference>
<dbReference type="AlphaFoldDB" id="A0A1Z3HN56"/>
<reference evidence="2 3" key="1">
    <citation type="journal article" date="2016" name="Biochim. Biophys. Acta">
        <title>Characterization of red-shifted phycobilisomes isolated from the chlorophyll f-containing cyanobacterium Halomicronema hongdechloris.</title>
        <authorList>
            <person name="Li Y."/>
            <person name="Lin Y."/>
            <person name="Garvey C.J."/>
            <person name="Birch D."/>
            <person name="Corkery R.W."/>
            <person name="Loughlin P.C."/>
            <person name="Scheer H."/>
            <person name="Willows R.D."/>
            <person name="Chen M."/>
        </authorList>
    </citation>
    <scope>NUCLEOTIDE SEQUENCE [LARGE SCALE GENOMIC DNA]</scope>
    <source>
        <strain evidence="2 3">C2206</strain>
    </source>
</reference>
<evidence type="ECO:0000313" key="3">
    <source>
        <dbReference type="Proteomes" id="UP000191901"/>
    </source>
</evidence>
<dbReference type="KEGG" id="hhg:XM38_026590"/>
<name>A0A1Z3HN56_9CYAN</name>
<sequence length="185" mass="20636">MGRPLKIAIAESEDRLKKSLQGARTASQKERLQMLYWLKSGQIDRRDELARRLGRDNATVTRWLGKYRQGGLARLLHEGKAPGKTPQVRGQALAALKARLAQPQGFRSYGEVQQWLQAEWGIELSYTAVHQLVRYRLRAKLKVPRPRSVKTDPATQTAFKNPPLSDAGTAAIAGRSTSGALPMPR</sequence>
<feature type="region of interest" description="Disordered" evidence="1">
    <location>
        <begin position="146"/>
        <end position="185"/>
    </location>
</feature>